<evidence type="ECO:0000259" key="1">
    <source>
        <dbReference type="Pfam" id="PF26468"/>
    </source>
</evidence>
<proteinExistence type="predicted"/>
<dbReference type="Proteomes" id="UP000033092">
    <property type="component" value="Chromosome"/>
</dbReference>
<dbReference type="EMBL" id="CP009507">
    <property type="protein sequence ID" value="AKB32024.1"/>
    <property type="molecule type" value="Genomic_DNA"/>
</dbReference>
<gene>
    <name evidence="2" type="ORF">MSSIH_1334</name>
</gene>
<dbReference type="HOGENOM" id="CLU_1173420_0_0_2"/>
<sequence>MSEKCKQLHQWFNNLERISFPFDERKIPRNGIYILFEKGETAHGMDRVVRIGTHTGKNQLRSRLKQHFIKENKDRSIFRKNIGRALLNRDKDPFLDQWEIDLTSRKAKKENAGLIDSEKQEETEKRVSQYIQKNFSFVVIEVEAQEKRLELESKIISTISLCDECGPSSDWLGLFSPKEKIRKSGLWLVNELFKEPLSDEDMRLIENLVSYAAGIEKFIE</sequence>
<dbReference type="AlphaFoldDB" id="A0A0E3PCE0"/>
<protein>
    <recommendedName>
        <fullName evidence="1">GIY-YIG domain-containing protein</fullName>
    </recommendedName>
</protein>
<name>A0A0E3PCE0_9EURY</name>
<organism evidence="2 3">
    <name type="scientific">Methanosarcina siciliae HI350</name>
    <dbReference type="NCBI Taxonomy" id="1434119"/>
    <lineage>
        <taxon>Archaea</taxon>
        <taxon>Methanobacteriati</taxon>
        <taxon>Methanobacteriota</taxon>
        <taxon>Stenosarchaea group</taxon>
        <taxon>Methanomicrobia</taxon>
        <taxon>Methanosarcinales</taxon>
        <taxon>Methanosarcinaceae</taxon>
        <taxon>Methanosarcina</taxon>
    </lineage>
</organism>
<dbReference type="KEGG" id="msz:MSSIH_1334"/>
<evidence type="ECO:0000313" key="2">
    <source>
        <dbReference type="EMBL" id="AKB32024.1"/>
    </source>
</evidence>
<dbReference type="Pfam" id="PF26468">
    <property type="entry name" value="GIY_YIG_3"/>
    <property type="match status" value="1"/>
</dbReference>
<accession>A0A0E3PCE0</accession>
<evidence type="ECO:0000313" key="3">
    <source>
        <dbReference type="Proteomes" id="UP000033092"/>
    </source>
</evidence>
<reference evidence="2 3" key="1">
    <citation type="submission" date="2014-07" db="EMBL/GenBank/DDBJ databases">
        <title>Methanogenic archaea and the global carbon cycle.</title>
        <authorList>
            <person name="Henriksen J.R."/>
            <person name="Luke J."/>
            <person name="Reinhart S."/>
            <person name="Benedict M.N."/>
            <person name="Youngblut N.D."/>
            <person name="Metcalf M.E."/>
            <person name="Whitaker R.J."/>
            <person name="Metcalf W.W."/>
        </authorList>
    </citation>
    <scope>NUCLEOTIDE SEQUENCE [LARGE SCALE GENOMIC DNA]</scope>
    <source>
        <strain evidence="2 3">HI350</strain>
    </source>
</reference>
<dbReference type="PATRIC" id="fig|1434119.4.peg.1693"/>
<dbReference type="InterPro" id="IPR058782">
    <property type="entry name" value="GIY_YIG_3"/>
</dbReference>
<feature type="domain" description="GIY-YIG" evidence="1">
    <location>
        <begin position="23"/>
        <end position="209"/>
    </location>
</feature>